<dbReference type="InterPro" id="IPR029021">
    <property type="entry name" value="Prot-tyrosine_phosphatase-like"/>
</dbReference>
<feature type="compositionally biased region" description="Polar residues" evidence="2">
    <location>
        <begin position="79"/>
        <end position="100"/>
    </location>
</feature>
<evidence type="ECO:0000313" key="4">
    <source>
        <dbReference type="EMBL" id="CAD5213546.1"/>
    </source>
</evidence>
<gene>
    <name evidence="4" type="ORF">BXYJ_LOCUS3084</name>
</gene>
<comment type="caution">
    <text evidence="4">The sequence shown here is derived from an EMBL/GenBank/DDBJ whole genome shotgun (WGS) entry which is preliminary data.</text>
</comment>
<accession>A0A7I8WNF0</accession>
<protein>
    <submittedName>
        <fullName evidence="4">(pine wood nematode) hypothetical protein</fullName>
    </submittedName>
</protein>
<dbReference type="PANTHER" id="PTHR10159:SF529">
    <property type="entry name" value="TYROSINE-PROTEIN PHOSPHATASE DOMAIN-CONTAINING PROTEIN"/>
    <property type="match status" value="1"/>
</dbReference>
<feature type="compositionally biased region" description="Polar residues" evidence="2">
    <location>
        <begin position="177"/>
        <end position="191"/>
    </location>
</feature>
<feature type="region of interest" description="Disordered" evidence="2">
    <location>
        <begin position="232"/>
        <end position="266"/>
    </location>
</feature>
<dbReference type="Proteomes" id="UP000582659">
    <property type="component" value="Unassembled WGS sequence"/>
</dbReference>
<dbReference type="EMBL" id="CAJFDI010000002">
    <property type="protein sequence ID" value="CAD5213546.1"/>
    <property type="molecule type" value="Genomic_DNA"/>
</dbReference>
<keyword evidence="1" id="KW-0378">Hydrolase</keyword>
<dbReference type="PANTHER" id="PTHR10159">
    <property type="entry name" value="DUAL SPECIFICITY PROTEIN PHOSPHATASE"/>
    <property type="match status" value="1"/>
</dbReference>
<dbReference type="GO" id="GO:0005737">
    <property type="term" value="C:cytoplasm"/>
    <property type="evidence" value="ECO:0007669"/>
    <property type="project" value="TreeGrafter"/>
</dbReference>
<keyword evidence="1" id="KW-0904">Protein phosphatase</keyword>
<dbReference type="SUPFAM" id="SSF52799">
    <property type="entry name" value="(Phosphotyrosine protein) phosphatases II"/>
    <property type="match status" value="1"/>
</dbReference>
<reference evidence="4" key="1">
    <citation type="submission" date="2020-09" db="EMBL/GenBank/DDBJ databases">
        <authorList>
            <person name="Kikuchi T."/>
        </authorList>
    </citation>
    <scope>NUCLEOTIDE SEQUENCE</scope>
    <source>
        <strain evidence="4">Ka4C1</strain>
    </source>
</reference>
<proteinExistence type="predicted"/>
<dbReference type="SMART" id="SM00195">
    <property type="entry name" value="DSPc"/>
    <property type="match status" value="1"/>
</dbReference>
<evidence type="ECO:0000256" key="1">
    <source>
        <dbReference type="ARBA" id="ARBA00022912"/>
    </source>
</evidence>
<feature type="region of interest" description="Disordered" evidence="2">
    <location>
        <begin position="1"/>
        <end position="100"/>
    </location>
</feature>
<feature type="compositionally biased region" description="Polar residues" evidence="2">
    <location>
        <begin position="235"/>
        <end position="250"/>
    </location>
</feature>
<dbReference type="GO" id="GO:0004721">
    <property type="term" value="F:phosphoprotein phosphatase activity"/>
    <property type="evidence" value="ECO:0007669"/>
    <property type="project" value="UniProtKB-KW"/>
</dbReference>
<name>A0A7I8WNF0_BURXY</name>
<feature type="compositionally biased region" description="Low complexity" evidence="2">
    <location>
        <begin position="57"/>
        <end position="72"/>
    </location>
</feature>
<dbReference type="AlphaFoldDB" id="A0A7I8WNF0"/>
<organism evidence="4 5">
    <name type="scientific">Bursaphelenchus xylophilus</name>
    <name type="common">Pinewood nematode worm</name>
    <name type="synonym">Aphelenchoides xylophilus</name>
    <dbReference type="NCBI Taxonomy" id="6326"/>
    <lineage>
        <taxon>Eukaryota</taxon>
        <taxon>Metazoa</taxon>
        <taxon>Ecdysozoa</taxon>
        <taxon>Nematoda</taxon>
        <taxon>Chromadorea</taxon>
        <taxon>Rhabditida</taxon>
        <taxon>Tylenchina</taxon>
        <taxon>Tylenchomorpha</taxon>
        <taxon>Aphelenchoidea</taxon>
        <taxon>Aphelenchoididae</taxon>
        <taxon>Bursaphelenchus</taxon>
    </lineage>
</organism>
<dbReference type="EMBL" id="CAJFCV020000002">
    <property type="protein sequence ID" value="CAG9092742.1"/>
    <property type="molecule type" value="Genomic_DNA"/>
</dbReference>
<evidence type="ECO:0000259" key="3">
    <source>
        <dbReference type="SMART" id="SM00195"/>
    </source>
</evidence>
<evidence type="ECO:0000313" key="5">
    <source>
        <dbReference type="Proteomes" id="UP000659654"/>
    </source>
</evidence>
<keyword evidence="5" id="KW-1185">Reference proteome</keyword>
<feature type="compositionally biased region" description="Basic and acidic residues" evidence="2">
    <location>
        <begin position="251"/>
        <end position="263"/>
    </location>
</feature>
<feature type="compositionally biased region" description="Low complexity" evidence="2">
    <location>
        <begin position="167"/>
        <end position="176"/>
    </location>
</feature>
<sequence>MSTKKMAEEEEDGFDDVGAVELDPPSDAYARPKTPKRQLKPRGPLQRPMTSLKSFNARASTSSASSRSTSSTNDGRVGTAQSVNSTVSTISSGSDDYSISLPSTKSPLVIKSQKSNPNMSITARGRHMSQDDGRLSRQSAMTSYSTSTLDVSNIQLTLRKVDSKGSLISTTSGLSSNAEGTAEKTNGNGNMQTLMVNGDEERKMSLHDTTEEEVLAVRLRSLKTSVLPRPEGQVTVIQTQNPSTSTQPSNEENRWKSASKEETEYSAPARPVSQYLGELVWQVDKIVYCGGVKAVQNLNLLCRLNIEYIVDLTGDDEEQLARYSRPRQDYPCLCSRKTAHSRMTMTINIKDDSPPNSTRRINDDDDSTSAEIITYFEDLMHVIRKARISNKKVESFDYYSWGPDPVAKNVPLCIQSRGVLIHSIKGRNRAPAFAAAYLMNIQRCTRVQALSQVAELMSKTRPGMDVSSTLHRALMRWQSMLGIRSNENVLTQQTADMFSIKRKTAWN</sequence>
<feature type="domain" description="Tyrosine-protein phosphatase" evidence="3">
    <location>
        <begin position="279"/>
        <end position="480"/>
    </location>
</feature>
<dbReference type="OrthoDB" id="2017893at2759"/>
<feature type="region of interest" description="Disordered" evidence="2">
    <location>
        <begin position="167"/>
        <end position="191"/>
    </location>
</feature>
<dbReference type="Proteomes" id="UP000659654">
    <property type="component" value="Unassembled WGS sequence"/>
</dbReference>
<dbReference type="CDD" id="cd14498">
    <property type="entry name" value="DSP"/>
    <property type="match status" value="1"/>
</dbReference>
<dbReference type="Gene3D" id="3.90.190.10">
    <property type="entry name" value="Protein tyrosine phosphatase superfamily"/>
    <property type="match status" value="1"/>
</dbReference>
<evidence type="ECO:0000256" key="2">
    <source>
        <dbReference type="SAM" id="MobiDB-lite"/>
    </source>
</evidence>
<dbReference type="GO" id="GO:0043409">
    <property type="term" value="P:negative regulation of MAPK cascade"/>
    <property type="evidence" value="ECO:0007669"/>
    <property type="project" value="TreeGrafter"/>
</dbReference>
<dbReference type="InterPro" id="IPR020422">
    <property type="entry name" value="TYR_PHOSPHATASE_DUAL_dom"/>
</dbReference>